<protein>
    <submittedName>
        <fullName evidence="1">Uncharacterized protein</fullName>
    </submittedName>
</protein>
<evidence type="ECO:0000313" key="2">
    <source>
        <dbReference type="Proteomes" id="UP000191518"/>
    </source>
</evidence>
<evidence type="ECO:0000313" key="1">
    <source>
        <dbReference type="EMBL" id="OQE12693.1"/>
    </source>
</evidence>
<proteinExistence type="predicted"/>
<reference evidence="2" key="1">
    <citation type="journal article" date="2017" name="Nat. Microbiol.">
        <title>Global analysis of biosynthetic gene clusters reveals vast potential of secondary metabolite production in Penicillium species.</title>
        <authorList>
            <person name="Nielsen J.C."/>
            <person name="Grijseels S."/>
            <person name="Prigent S."/>
            <person name="Ji B."/>
            <person name="Dainat J."/>
            <person name="Nielsen K.F."/>
            <person name="Frisvad J.C."/>
            <person name="Workman M."/>
            <person name="Nielsen J."/>
        </authorList>
    </citation>
    <scope>NUCLEOTIDE SEQUENCE [LARGE SCALE GENOMIC DNA]</scope>
    <source>
        <strain evidence="2">IBT 29486</strain>
    </source>
</reference>
<dbReference type="Proteomes" id="UP000191518">
    <property type="component" value="Unassembled WGS sequence"/>
</dbReference>
<keyword evidence="2" id="KW-1185">Reference proteome</keyword>
<organism evidence="1 2">
    <name type="scientific">Penicillium vulpinum</name>
    <dbReference type="NCBI Taxonomy" id="29845"/>
    <lineage>
        <taxon>Eukaryota</taxon>
        <taxon>Fungi</taxon>
        <taxon>Dikarya</taxon>
        <taxon>Ascomycota</taxon>
        <taxon>Pezizomycotina</taxon>
        <taxon>Eurotiomycetes</taxon>
        <taxon>Eurotiomycetidae</taxon>
        <taxon>Eurotiales</taxon>
        <taxon>Aspergillaceae</taxon>
        <taxon>Penicillium</taxon>
    </lineage>
</organism>
<name>A0A1V6SGI3_9EURO</name>
<sequence>MYKLSYNCRSTTYHIHLGVSYKKPHVGLGSWSQSHQSFLLIFKFTSRHHPPLKWANLIFIQTSLRHGPIMPRPLQLAKLKSEHLGQSPRKTSGNRANGETGLHWKSLLNRKLEDAYHHRKVELFKAMKSFIEEAYKPDTDEKEPSAEAVKAVATSVAKDIVVYLLVQSGMYDHEGASMAESLAKKQAVSASRIDISGPSLERIKEAYKEKKSIADILSFEMNNDIKTLDMYITVMEPLEEIAESKKQIISIFDPSKVHIYHGFSKDDKWDMDRAQRAIKAIKSKGYMIRNRDKFTAFFDTDEKAAIFGEMFQDVEWSNDLENIQMERSILEALLEAKGILALLLKFMVDKVDGDAIAKVDKVKGRLQTLNEAGRHALTMDLLKDL</sequence>
<comment type="caution">
    <text evidence="1">The sequence shown here is derived from an EMBL/GenBank/DDBJ whole genome shotgun (WGS) entry which is preliminary data.</text>
</comment>
<dbReference type="AlphaFoldDB" id="A0A1V6SGI3"/>
<gene>
    <name evidence="1" type="ORF">PENVUL_c001G02511</name>
</gene>
<dbReference type="EMBL" id="MDYP01000001">
    <property type="protein sequence ID" value="OQE12693.1"/>
    <property type="molecule type" value="Genomic_DNA"/>
</dbReference>
<accession>A0A1V6SGI3</accession>